<evidence type="ECO:0000313" key="2">
    <source>
        <dbReference type="EMBL" id="GEQ76890.1"/>
    </source>
</evidence>
<protein>
    <submittedName>
        <fullName evidence="2">Uncharacterized protein</fullName>
    </submittedName>
</protein>
<gene>
    <name evidence="2" type="ORF">CTTA_3895</name>
</gene>
<proteinExistence type="predicted"/>
<dbReference type="Proteomes" id="UP000323105">
    <property type="component" value="Unassembled WGS sequence"/>
</dbReference>
<feature type="region of interest" description="Disordered" evidence="1">
    <location>
        <begin position="1"/>
        <end position="85"/>
    </location>
</feature>
<dbReference type="EMBL" id="BKBW01000008">
    <property type="protein sequence ID" value="GEQ76890.1"/>
    <property type="molecule type" value="Genomic_DNA"/>
</dbReference>
<evidence type="ECO:0000313" key="3">
    <source>
        <dbReference type="Proteomes" id="UP000323105"/>
    </source>
</evidence>
<accession>A0A5A7MHE0</accession>
<feature type="compositionally biased region" description="Basic and acidic residues" evidence="1">
    <location>
        <begin position="35"/>
        <end position="54"/>
    </location>
</feature>
<name>A0A5A7MHE0_COMTE</name>
<feature type="compositionally biased region" description="Basic and acidic residues" evidence="1">
    <location>
        <begin position="67"/>
        <end position="77"/>
    </location>
</feature>
<sequence length="109" mass="12655">MRDQLGDDHQTHAHKHAQHSDSDADPYAPQVTKHGLLDDMRDDRQWHQREHGADRSAQASKHQAPANRREYPGDRLRGSGSNCKRFRGRHSIWKKAISHKDANEKLYEN</sequence>
<evidence type="ECO:0000256" key="1">
    <source>
        <dbReference type="SAM" id="MobiDB-lite"/>
    </source>
</evidence>
<feature type="compositionally biased region" description="Basic and acidic residues" evidence="1">
    <location>
        <begin position="1"/>
        <end position="11"/>
    </location>
</feature>
<dbReference type="AlphaFoldDB" id="A0A5A7MHE0"/>
<reference evidence="2 3" key="1">
    <citation type="journal article" date="2019" name="Microbiol. Resour. Announc.">
        <title>Draft Genome Sequence of Comamonas testosteroni TA441, a Bacterium That Has a Cryptic Phenol Degradation Gene Cluster.</title>
        <authorList>
            <person name="Arai H."/>
            <person name="Ishii M."/>
        </authorList>
    </citation>
    <scope>NUCLEOTIDE SEQUENCE [LARGE SCALE GENOMIC DNA]</scope>
    <source>
        <strain evidence="2 3">TA441</strain>
    </source>
</reference>
<comment type="caution">
    <text evidence="2">The sequence shown here is derived from an EMBL/GenBank/DDBJ whole genome shotgun (WGS) entry which is preliminary data.</text>
</comment>
<organism evidence="2 3">
    <name type="scientific">Comamonas testosteroni</name>
    <name type="common">Pseudomonas testosteroni</name>
    <dbReference type="NCBI Taxonomy" id="285"/>
    <lineage>
        <taxon>Bacteria</taxon>
        <taxon>Pseudomonadati</taxon>
        <taxon>Pseudomonadota</taxon>
        <taxon>Betaproteobacteria</taxon>
        <taxon>Burkholderiales</taxon>
        <taxon>Comamonadaceae</taxon>
        <taxon>Comamonas</taxon>
    </lineage>
</organism>